<feature type="compositionally biased region" description="Polar residues" evidence="1">
    <location>
        <begin position="15"/>
        <end position="26"/>
    </location>
</feature>
<keyword evidence="3" id="KW-1185">Reference proteome</keyword>
<dbReference type="RefSeq" id="WP_253770254.1">
    <property type="nucleotide sequence ID" value="NZ_JAMTCK010000005.1"/>
</dbReference>
<dbReference type="AlphaFoldDB" id="A0AAE3GC67"/>
<dbReference type="EMBL" id="JAMTCK010000005">
    <property type="protein sequence ID" value="MCP2165430.1"/>
    <property type="molecule type" value="Genomic_DNA"/>
</dbReference>
<dbReference type="Proteomes" id="UP001206128">
    <property type="component" value="Unassembled WGS sequence"/>
</dbReference>
<protein>
    <submittedName>
        <fullName evidence="2">Uncharacterized protein</fullName>
    </submittedName>
</protein>
<proteinExistence type="predicted"/>
<organism evidence="2 3">
    <name type="scientific">Goodfellowiella coeruleoviolacea</name>
    <dbReference type="NCBI Taxonomy" id="334858"/>
    <lineage>
        <taxon>Bacteria</taxon>
        <taxon>Bacillati</taxon>
        <taxon>Actinomycetota</taxon>
        <taxon>Actinomycetes</taxon>
        <taxon>Pseudonocardiales</taxon>
        <taxon>Pseudonocardiaceae</taxon>
        <taxon>Goodfellowiella</taxon>
    </lineage>
</organism>
<feature type="region of interest" description="Disordered" evidence="1">
    <location>
        <begin position="1"/>
        <end position="30"/>
    </location>
</feature>
<accession>A0AAE3GC67</accession>
<reference evidence="2" key="1">
    <citation type="submission" date="2022-06" db="EMBL/GenBank/DDBJ databases">
        <title>Genomic Encyclopedia of Archaeal and Bacterial Type Strains, Phase II (KMG-II): from individual species to whole genera.</title>
        <authorList>
            <person name="Goeker M."/>
        </authorList>
    </citation>
    <scope>NUCLEOTIDE SEQUENCE</scope>
    <source>
        <strain evidence="2">DSM 43935</strain>
    </source>
</reference>
<evidence type="ECO:0000256" key="1">
    <source>
        <dbReference type="SAM" id="MobiDB-lite"/>
    </source>
</evidence>
<evidence type="ECO:0000313" key="3">
    <source>
        <dbReference type="Proteomes" id="UP001206128"/>
    </source>
</evidence>
<evidence type="ECO:0000313" key="2">
    <source>
        <dbReference type="EMBL" id="MCP2165430.1"/>
    </source>
</evidence>
<sequence>MPFQTPSGIGGTGQVPDSTGTRSQSLRVDPTAIPNLRKTFSSALTKLDKEIELAITEIRVRPWAGDPVSSEAAERFNERSIDSGDSALSALEGYQRQLKSAMDALTEVEYQYRTVEGDNTGTFNKQGGC</sequence>
<comment type="caution">
    <text evidence="2">The sequence shown here is derived from an EMBL/GenBank/DDBJ whole genome shotgun (WGS) entry which is preliminary data.</text>
</comment>
<name>A0AAE3GC67_9PSEU</name>
<gene>
    <name evidence="2" type="ORF">LX83_002288</name>
</gene>